<dbReference type="InterPro" id="IPR014284">
    <property type="entry name" value="RNA_pol_sigma-70_dom"/>
</dbReference>
<feature type="domain" description="RNA polymerase sigma-70 region 2" evidence="5">
    <location>
        <begin position="34"/>
        <end position="100"/>
    </location>
</feature>
<evidence type="ECO:0000256" key="2">
    <source>
        <dbReference type="ARBA" id="ARBA00023015"/>
    </source>
</evidence>
<dbReference type="SUPFAM" id="SSF88659">
    <property type="entry name" value="Sigma3 and sigma4 domains of RNA polymerase sigma factors"/>
    <property type="match status" value="1"/>
</dbReference>
<evidence type="ECO:0000256" key="3">
    <source>
        <dbReference type="ARBA" id="ARBA00023082"/>
    </source>
</evidence>
<organism evidence="7 8">
    <name type="scientific">Fodinibius salsisoli</name>
    <dbReference type="NCBI Taxonomy" id="2820877"/>
    <lineage>
        <taxon>Bacteria</taxon>
        <taxon>Pseudomonadati</taxon>
        <taxon>Balneolota</taxon>
        <taxon>Balneolia</taxon>
        <taxon>Balneolales</taxon>
        <taxon>Balneolaceae</taxon>
        <taxon>Fodinibius</taxon>
    </lineage>
</organism>
<dbReference type="Gene3D" id="1.10.10.10">
    <property type="entry name" value="Winged helix-like DNA-binding domain superfamily/Winged helix DNA-binding domain"/>
    <property type="match status" value="1"/>
</dbReference>
<dbReference type="RefSeq" id="WP_265765349.1">
    <property type="nucleotide sequence ID" value="NZ_JAGGJA010000004.1"/>
</dbReference>
<dbReference type="Pfam" id="PF08281">
    <property type="entry name" value="Sigma70_r4_2"/>
    <property type="match status" value="1"/>
</dbReference>
<evidence type="ECO:0000259" key="6">
    <source>
        <dbReference type="Pfam" id="PF08281"/>
    </source>
</evidence>
<dbReference type="EMBL" id="JAGGJA010000004">
    <property type="protein sequence ID" value="MCW9706623.1"/>
    <property type="molecule type" value="Genomic_DNA"/>
</dbReference>
<name>A0ABT3PKZ4_9BACT</name>
<dbReference type="Gene3D" id="1.10.1740.10">
    <property type="match status" value="1"/>
</dbReference>
<evidence type="ECO:0000313" key="7">
    <source>
        <dbReference type="EMBL" id="MCW9706623.1"/>
    </source>
</evidence>
<keyword evidence="2" id="KW-0805">Transcription regulation</keyword>
<gene>
    <name evidence="7" type="ORF">J6I44_07135</name>
</gene>
<evidence type="ECO:0000259" key="5">
    <source>
        <dbReference type="Pfam" id="PF04542"/>
    </source>
</evidence>
<comment type="caution">
    <text evidence="7">The sequence shown here is derived from an EMBL/GenBank/DDBJ whole genome shotgun (WGS) entry which is preliminary data.</text>
</comment>
<dbReference type="InterPro" id="IPR013324">
    <property type="entry name" value="RNA_pol_sigma_r3/r4-like"/>
</dbReference>
<keyword evidence="3" id="KW-0731">Sigma factor</keyword>
<proteinExistence type="inferred from homology"/>
<dbReference type="CDD" id="cd06171">
    <property type="entry name" value="Sigma70_r4"/>
    <property type="match status" value="1"/>
</dbReference>
<evidence type="ECO:0000313" key="8">
    <source>
        <dbReference type="Proteomes" id="UP001207918"/>
    </source>
</evidence>
<comment type="similarity">
    <text evidence="1">Belongs to the sigma-70 factor family. ECF subfamily.</text>
</comment>
<dbReference type="Proteomes" id="UP001207918">
    <property type="component" value="Unassembled WGS sequence"/>
</dbReference>
<keyword evidence="8" id="KW-1185">Reference proteome</keyword>
<evidence type="ECO:0000256" key="1">
    <source>
        <dbReference type="ARBA" id="ARBA00010641"/>
    </source>
</evidence>
<dbReference type="InterPro" id="IPR013249">
    <property type="entry name" value="RNA_pol_sigma70_r4_t2"/>
</dbReference>
<dbReference type="PANTHER" id="PTHR43133">
    <property type="entry name" value="RNA POLYMERASE ECF-TYPE SIGMA FACTO"/>
    <property type="match status" value="1"/>
</dbReference>
<dbReference type="InterPro" id="IPR007627">
    <property type="entry name" value="RNA_pol_sigma70_r2"/>
</dbReference>
<dbReference type="InterPro" id="IPR036388">
    <property type="entry name" value="WH-like_DNA-bd_sf"/>
</dbReference>
<accession>A0ABT3PKZ4</accession>
<dbReference type="PANTHER" id="PTHR43133:SF46">
    <property type="entry name" value="RNA POLYMERASE SIGMA-70 FACTOR ECF SUBFAMILY"/>
    <property type="match status" value="1"/>
</dbReference>
<feature type="domain" description="RNA polymerase sigma factor 70 region 4 type 2" evidence="6">
    <location>
        <begin position="134"/>
        <end position="187"/>
    </location>
</feature>
<protein>
    <submittedName>
        <fullName evidence="7">Sigma-70 family RNA polymerase sigma factor</fullName>
    </submittedName>
</protein>
<dbReference type="Pfam" id="PF04542">
    <property type="entry name" value="Sigma70_r2"/>
    <property type="match status" value="1"/>
</dbReference>
<sequence>MLFAQFKTATNTKKDDQELWSALRKGNRKALSKLFQLHHKHLYNYGLKIVSSEQVVNGVIQELFLNLWDKHQHLSTAYSVKAYLLSSFRRLIFKQIQKEKNRAKRNRKYIEREEELTFSVENTLIREEVAQEKRRQLHEAFQTLTARQKEAIFLKFYHGLTNRELVEVMDINYQCVRNLLYKALERLRSHIETISYQD</sequence>
<dbReference type="InterPro" id="IPR039425">
    <property type="entry name" value="RNA_pol_sigma-70-like"/>
</dbReference>
<dbReference type="SUPFAM" id="SSF88946">
    <property type="entry name" value="Sigma2 domain of RNA polymerase sigma factors"/>
    <property type="match status" value="1"/>
</dbReference>
<keyword evidence="4" id="KW-0804">Transcription</keyword>
<evidence type="ECO:0000256" key="4">
    <source>
        <dbReference type="ARBA" id="ARBA00023163"/>
    </source>
</evidence>
<dbReference type="InterPro" id="IPR013325">
    <property type="entry name" value="RNA_pol_sigma_r2"/>
</dbReference>
<dbReference type="NCBIfam" id="TIGR02937">
    <property type="entry name" value="sigma70-ECF"/>
    <property type="match status" value="1"/>
</dbReference>
<reference evidence="7 8" key="1">
    <citation type="submission" date="2021-03" db="EMBL/GenBank/DDBJ databases">
        <title>Aliifodinibius sp. nov., a new bacterium isolated from saline soil.</title>
        <authorList>
            <person name="Galisteo C."/>
            <person name="De La Haba R."/>
            <person name="Sanchez-Porro C."/>
            <person name="Ventosa A."/>
        </authorList>
    </citation>
    <scope>NUCLEOTIDE SEQUENCE [LARGE SCALE GENOMIC DNA]</scope>
    <source>
        <strain evidence="7 8">1BSP15-2V2</strain>
    </source>
</reference>